<dbReference type="InterPro" id="IPR021851">
    <property type="entry name" value="DUF3455"/>
</dbReference>
<keyword evidence="3" id="KW-1185">Reference proteome</keyword>
<proteinExistence type="predicted"/>
<feature type="chain" id="PRO_5043721049" description="Malate dehydrogenase" evidence="1">
    <location>
        <begin position="21"/>
        <end position="227"/>
    </location>
</feature>
<accession>A0AAW0CJ05</accession>
<dbReference type="EMBL" id="JAWWNJ010000016">
    <property type="protein sequence ID" value="KAK7039698.1"/>
    <property type="molecule type" value="Genomic_DNA"/>
</dbReference>
<evidence type="ECO:0000256" key="1">
    <source>
        <dbReference type="SAM" id="SignalP"/>
    </source>
</evidence>
<dbReference type="Pfam" id="PF11937">
    <property type="entry name" value="DUF3455"/>
    <property type="match status" value="1"/>
</dbReference>
<dbReference type="Proteomes" id="UP001362999">
    <property type="component" value="Unassembled WGS sequence"/>
</dbReference>
<evidence type="ECO:0000313" key="3">
    <source>
        <dbReference type="Proteomes" id="UP001362999"/>
    </source>
</evidence>
<protein>
    <recommendedName>
        <fullName evidence="4">Malate dehydrogenase</fullName>
    </recommendedName>
</protein>
<gene>
    <name evidence="2" type="ORF">R3P38DRAFT_2901509</name>
</gene>
<sequence length="227" mass="23497">MFSAMKLLSVLSSAALLVSAAPAAPKVCDASAATMNLPAGQSLIVAPTTGPKFVALGVGVQNYTCDAATSKYTSVGAVASLFDISCLVKTPAFANIQTVAQMAWSLLPPKVSATTIGEKLGAPMLLGYHYFIPNPITGTGLSPKWDFTSTGKFKGDASAFIVAAKAGNISAPKDSAKNVDWLMLNNVQGSLATQVFRVDTVSGQPPTSCTPGSANISVKYTSKYFLY</sequence>
<feature type="signal peptide" evidence="1">
    <location>
        <begin position="1"/>
        <end position="20"/>
    </location>
</feature>
<keyword evidence="1" id="KW-0732">Signal</keyword>
<dbReference type="PANTHER" id="PTHR35567">
    <property type="entry name" value="MALATE DEHYDROGENASE (AFU_ORTHOLOGUE AFUA_2G13800)"/>
    <property type="match status" value="1"/>
</dbReference>
<comment type="caution">
    <text evidence="2">The sequence shown here is derived from an EMBL/GenBank/DDBJ whole genome shotgun (WGS) entry which is preliminary data.</text>
</comment>
<reference evidence="2 3" key="1">
    <citation type="journal article" date="2024" name="J Genomics">
        <title>Draft genome sequencing and assembly of Favolaschia claudopus CIRM-BRFM 2984 isolated from oak limbs.</title>
        <authorList>
            <person name="Navarro D."/>
            <person name="Drula E."/>
            <person name="Chaduli D."/>
            <person name="Cazenave R."/>
            <person name="Ahrendt S."/>
            <person name="Wang J."/>
            <person name="Lipzen A."/>
            <person name="Daum C."/>
            <person name="Barry K."/>
            <person name="Grigoriev I.V."/>
            <person name="Favel A."/>
            <person name="Rosso M.N."/>
            <person name="Martin F."/>
        </authorList>
    </citation>
    <scope>NUCLEOTIDE SEQUENCE [LARGE SCALE GENOMIC DNA]</scope>
    <source>
        <strain evidence="2 3">CIRM-BRFM 2984</strain>
    </source>
</reference>
<organism evidence="2 3">
    <name type="scientific">Favolaschia claudopus</name>
    <dbReference type="NCBI Taxonomy" id="2862362"/>
    <lineage>
        <taxon>Eukaryota</taxon>
        <taxon>Fungi</taxon>
        <taxon>Dikarya</taxon>
        <taxon>Basidiomycota</taxon>
        <taxon>Agaricomycotina</taxon>
        <taxon>Agaricomycetes</taxon>
        <taxon>Agaricomycetidae</taxon>
        <taxon>Agaricales</taxon>
        <taxon>Marasmiineae</taxon>
        <taxon>Mycenaceae</taxon>
        <taxon>Favolaschia</taxon>
    </lineage>
</organism>
<name>A0AAW0CJ05_9AGAR</name>
<dbReference type="PANTHER" id="PTHR35567:SF1">
    <property type="entry name" value="CONSERVED FUNGAL PROTEIN (AFU_ORTHOLOGUE AFUA_1G14230)"/>
    <property type="match status" value="1"/>
</dbReference>
<evidence type="ECO:0000313" key="2">
    <source>
        <dbReference type="EMBL" id="KAK7039698.1"/>
    </source>
</evidence>
<dbReference type="AlphaFoldDB" id="A0AAW0CJ05"/>
<evidence type="ECO:0008006" key="4">
    <source>
        <dbReference type="Google" id="ProtNLM"/>
    </source>
</evidence>